<feature type="compositionally biased region" description="Low complexity" evidence="3">
    <location>
        <begin position="232"/>
        <end position="255"/>
    </location>
</feature>
<keyword evidence="6" id="KW-1185">Reference proteome</keyword>
<dbReference type="OrthoDB" id="439808at2759"/>
<dbReference type="PANTHER" id="PTHR15481">
    <property type="entry name" value="RIBONUCLEIC ACID BINDING PROTEIN S1"/>
    <property type="match status" value="1"/>
</dbReference>
<evidence type="ECO:0000256" key="3">
    <source>
        <dbReference type="SAM" id="MobiDB-lite"/>
    </source>
</evidence>
<dbReference type="Pfam" id="PF00076">
    <property type="entry name" value="RRM_1"/>
    <property type="match status" value="2"/>
</dbReference>
<feature type="compositionally biased region" description="Polar residues" evidence="3">
    <location>
        <begin position="1283"/>
        <end position="1293"/>
    </location>
</feature>
<evidence type="ECO:0000259" key="4">
    <source>
        <dbReference type="PROSITE" id="PS50102"/>
    </source>
</evidence>
<feature type="region of interest" description="Disordered" evidence="3">
    <location>
        <begin position="1043"/>
        <end position="1073"/>
    </location>
</feature>
<keyword evidence="1 2" id="KW-0694">RNA-binding</keyword>
<dbReference type="InterPro" id="IPR000504">
    <property type="entry name" value="RRM_dom"/>
</dbReference>
<dbReference type="GO" id="GO:0061574">
    <property type="term" value="C:ASAP complex"/>
    <property type="evidence" value="ECO:0007669"/>
    <property type="project" value="TreeGrafter"/>
</dbReference>
<dbReference type="InterPro" id="IPR035979">
    <property type="entry name" value="RBD_domain_sf"/>
</dbReference>
<feature type="region of interest" description="Disordered" evidence="3">
    <location>
        <begin position="417"/>
        <end position="447"/>
    </location>
</feature>
<dbReference type="EMBL" id="MCFL01000124">
    <property type="protein sequence ID" value="ORZ29834.1"/>
    <property type="molecule type" value="Genomic_DNA"/>
</dbReference>
<feature type="domain" description="RRM" evidence="4">
    <location>
        <begin position="881"/>
        <end position="959"/>
    </location>
</feature>
<accession>A0A1Y2H747</accession>
<organism evidence="5 6">
    <name type="scientific">Catenaria anguillulae PL171</name>
    <dbReference type="NCBI Taxonomy" id="765915"/>
    <lineage>
        <taxon>Eukaryota</taxon>
        <taxon>Fungi</taxon>
        <taxon>Fungi incertae sedis</taxon>
        <taxon>Blastocladiomycota</taxon>
        <taxon>Blastocladiomycetes</taxon>
        <taxon>Blastocladiales</taxon>
        <taxon>Catenariaceae</taxon>
        <taxon>Catenaria</taxon>
    </lineage>
</organism>
<feature type="compositionally biased region" description="Low complexity" evidence="3">
    <location>
        <begin position="497"/>
        <end position="507"/>
    </location>
</feature>
<dbReference type="GO" id="GO:0005654">
    <property type="term" value="C:nucleoplasm"/>
    <property type="evidence" value="ECO:0007669"/>
    <property type="project" value="TreeGrafter"/>
</dbReference>
<evidence type="ECO:0000256" key="1">
    <source>
        <dbReference type="ARBA" id="ARBA00022884"/>
    </source>
</evidence>
<evidence type="ECO:0000313" key="6">
    <source>
        <dbReference type="Proteomes" id="UP000193411"/>
    </source>
</evidence>
<feature type="region of interest" description="Disordered" evidence="3">
    <location>
        <begin position="325"/>
        <end position="344"/>
    </location>
</feature>
<protein>
    <recommendedName>
        <fullName evidence="4">RRM domain-containing protein</fullName>
    </recommendedName>
</protein>
<dbReference type="CDD" id="cd00590">
    <property type="entry name" value="RRM_SF"/>
    <property type="match status" value="2"/>
</dbReference>
<reference evidence="5 6" key="1">
    <citation type="submission" date="2016-07" db="EMBL/GenBank/DDBJ databases">
        <title>Pervasive Adenine N6-methylation of Active Genes in Fungi.</title>
        <authorList>
            <consortium name="DOE Joint Genome Institute"/>
            <person name="Mondo S.J."/>
            <person name="Dannebaum R.O."/>
            <person name="Kuo R.C."/>
            <person name="Labutti K."/>
            <person name="Haridas S."/>
            <person name="Kuo A."/>
            <person name="Salamov A."/>
            <person name="Ahrendt S.R."/>
            <person name="Lipzen A."/>
            <person name="Sullivan W."/>
            <person name="Andreopoulos W.B."/>
            <person name="Clum A."/>
            <person name="Lindquist E."/>
            <person name="Daum C."/>
            <person name="Ramamoorthy G.K."/>
            <person name="Gryganskyi A."/>
            <person name="Culley D."/>
            <person name="Magnuson J.K."/>
            <person name="James T.Y."/>
            <person name="O'Malley M.A."/>
            <person name="Stajich J.E."/>
            <person name="Spatafora J.W."/>
            <person name="Visel A."/>
            <person name="Grigoriev I.V."/>
        </authorList>
    </citation>
    <scope>NUCLEOTIDE SEQUENCE [LARGE SCALE GENOMIC DNA]</scope>
    <source>
        <strain evidence="5 6">PL171</strain>
    </source>
</reference>
<dbReference type="STRING" id="765915.A0A1Y2H747"/>
<feature type="compositionally biased region" description="Basic and acidic residues" evidence="3">
    <location>
        <begin position="1303"/>
        <end position="1315"/>
    </location>
</feature>
<dbReference type="PANTHER" id="PTHR15481:SF0">
    <property type="entry name" value="LD23870P-RELATED"/>
    <property type="match status" value="1"/>
</dbReference>
<feature type="region of interest" description="Disordered" evidence="3">
    <location>
        <begin position="481"/>
        <end position="521"/>
    </location>
</feature>
<feature type="region of interest" description="Disordered" evidence="3">
    <location>
        <begin position="194"/>
        <end position="317"/>
    </location>
</feature>
<dbReference type="SUPFAM" id="SSF54928">
    <property type="entry name" value="RNA-binding domain, RBD"/>
    <property type="match status" value="1"/>
</dbReference>
<dbReference type="Gene3D" id="3.30.70.330">
    <property type="match status" value="2"/>
</dbReference>
<dbReference type="SMART" id="SM00360">
    <property type="entry name" value="RRM"/>
    <property type="match status" value="2"/>
</dbReference>
<sequence>MDGGPTTDTLAAGPTTTTSAMAADACAYTDTPVAVSVDTLKHVPDGANMTEHGDGDPSTTLPLTTPPVPAATPASLKAASLSTNLHHGLAAPAEHGDDQDDDDHLMHALQLQLSESLVLDLPPAASDDATDASAVSGGSGGFAATSSGGGFRMSMLRHDHHHDQVHETTIVHYGHQHLDIAEATAADHAEWAAFRQEQQQHRRSVTSEAHHSESSSSANLHHAYHHQLTGNSTSSSQLHQPQLSPSSSAFRPSASLHHQRASTAAVQFMHTSRGSSTSPTGSPTSSSAQLPGHHNLYNAFAPTSHSSRTSPNASSATLGAAYRTQHHHFSPSQQMQHQQHQQPWADIASAPATPFLDARARRLAQLLNDYSTSAGASTASANGTTLGAGGMMTPLGGTSPPGHAFHHHQYDDVFGTSSGTSAAGRHLTSGGASHSRSRTLNTPPTSVHMSPYPAGYAGSPEVLATAAAAAGGFGGRVRADSLTSPIGSPPGSAYLTGGSNAAGASSGFRSPRGGASEGMAGRMLGQHHQGSMASMSMPTSPSLAAVQLAGMPGASGGSGSASSTSSSSSSSAAHLFASRRPASRGTGLVFEDLDSAYPTASPTSASAPQVPGSPGYMLGHVPEEPEFDHGAAAAAASAELRMNDEEKSAVLAATMLEESARRKVLVERAGAVAGLSEEDAANLLQLRERLSYRNQHDPTYPASTRRVAQAAAVSMFEQSQQQQQQQLQQYAQCGGGGGTSAMATPPMSSSTNTSPKRLSPRTTGMTINTDLANRALGLVAPVTNEVGTNTAGTPGSAAAAHHYVGSPMGSAHYHGQHLGGPPSSSAASYQDLHHAGGSPMHHHYELTPEMYAAASGTPFSQHGPVTLTTPTVVVEMNQAPKHIYVSELPPIVDEMLLRKAFRRFGRIDDIRLSKTKMTGTLNGVAYVKFSFSDSVTKALEADGDLVIGGKRIKVAATDPTENPTKKLFFANVWDLTQEDLLPVCKQFGEVTQVDVVADRGMMYVHFVQLDEAVRAHRALQGLTINNRYVRVEFGQSTANYEMAGGGHHHHHHGHHHHAHRGGGGGYHQHQHGAYHQQHQHMHPGMGHPGMYQRGPHGHHPYAPPHMMPHAGSPRSPAHHMYGMPSPLPFVTSPLAPPPHMHPGMLGGPGAGMRKDFYEPQSPMGGGPGRSASAAYPGSGAWADTDAHSAAGTPSSLGTPTGIPPGFAAAMTGNEGMRRGSDLSFGGASPSSPLPPHLMQAMQPAAYMYAGSGYAGSPAGMAMAAAAAGSGAYDQQQQAYHQQRPGSALSQQQEDAYRAMQQFEHQEREERERERQASAGLDSQ</sequence>
<dbReference type="PROSITE" id="PS50102">
    <property type="entry name" value="RRM"/>
    <property type="match status" value="2"/>
</dbReference>
<feature type="compositionally biased region" description="Polar residues" evidence="3">
    <location>
        <begin position="430"/>
        <end position="447"/>
    </location>
</feature>
<evidence type="ECO:0000313" key="5">
    <source>
        <dbReference type="EMBL" id="ORZ29834.1"/>
    </source>
</evidence>
<comment type="caution">
    <text evidence="5">The sequence shown here is derived from an EMBL/GenBank/DDBJ whole genome shotgun (WGS) entry which is preliminary data.</text>
</comment>
<feature type="region of interest" description="Disordered" evidence="3">
    <location>
        <begin position="598"/>
        <end position="624"/>
    </location>
</feature>
<feature type="compositionally biased region" description="Low complexity" evidence="3">
    <location>
        <begin position="560"/>
        <end position="569"/>
    </location>
</feature>
<feature type="compositionally biased region" description="Low complexity" evidence="3">
    <location>
        <begin position="1273"/>
        <end position="1282"/>
    </location>
</feature>
<feature type="compositionally biased region" description="Low complexity" evidence="3">
    <location>
        <begin position="744"/>
        <end position="755"/>
    </location>
</feature>
<feature type="compositionally biased region" description="Low complexity" evidence="3">
    <location>
        <begin position="330"/>
        <end position="343"/>
    </location>
</feature>
<dbReference type="GO" id="GO:0005737">
    <property type="term" value="C:cytoplasm"/>
    <property type="evidence" value="ECO:0007669"/>
    <property type="project" value="TreeGrafter"/>
</dbReference>
<feature type="region of interest" description="Disordered" evidence="3">
    <location>
        <begin position="1159"/>
        <end position="1236"/>
    </location>
</feature>
<feature type="domain" description="RRM" evidence="4">
    <location>
        <begin position="965"/>
        <end position="1036"/>
    </location>
</feature>
<evidence type="ECO:0000256" key="2">
    <source>
        <dbReference type="PROSITE-ProRule" id="PRU00176"/>
    </source>
</evidence>
<dbReference type="Proteomes" id="UP000193411">
    <property type="component" value="Unassembled WGS sequence"/>
</dbReference>
<dbReference type="InterPro" id="IPR012677">
    <property type="entry name" value="Nucleotide-bd_a/b_plait_sf"/>
</dbReference>
<name>A0A1Y2H747_9FUNG</name>
<feature type="compositionally biased region" description="Polar residues" evidence="3">
    <location>
        <begin position="301"/>
        <end position="317"/>
    </location>
</feature>
<feature type="region of interest" description="Disordered" evidence="3">
    <location>
        <begin position="1273"/>
        <end position="1323"/>
    </location>
</feature>
<dbReference type="GO" id="GO:0003723">
    <property type="term" value="F:RNA binding"/>
    <property type="evidence" value="ECO:0007669"/>
    <property type="project" value="UniProtKB-UniRule"/>
</dbReference>
<feature type="region of interest" description="Disordered" evidence="3">
    <location>
        <begin position="549"/>
        <end position="569"/>
    </location>
</feature>
<feature type="compositionally biased region" description="Low complexity" evidence="3">
    <location>
        <begin position="271"/>
        <end position="287"/>
    </location>
</feature>
<gene>
    <name evidence="5" type="ORF">BCR44DRAFT_347444</name>
</gene>
<feature type="region of interest" description="Disordered" evidence="3">
    <location>
        <begin position="731"/>
        <end position="760"/>
    </location>
</feature>
<feature type="compositionally biased region" description="Basic residues" evidence="3">
    <location>
        <begin position="1046"/>
        <end position="1060"/>
    </location>
</feature>
<proteinExistence type="predicted"/>
<feature type="region of interest" description="Disordered" evidence="3">
    <location>
        <begin position="44"/>
        <end position="74"/>
    </location>
</feature>
<feature type="compositionally biased region" description="Low complexity" evidence="3">
    <location>
        <begin position="598"/>
        <end position="608"/>
    </location>
</feature>
<dbReference type="GO" id="GO:0000398">
    <property type="term" value="P:mRNA splicing, via spliceosome"/>
    <property type="evidence" value="ECO:0007669"/>
    <property type="project" value="TreeGrafter"/>
</dbReference>